<organism evidence="2 3">
    <name type="scientific">Liparis tanakae</name>
    <name type="common">Tanaka's snailfish</name>
    <dbReference type="NCBI Taxonomy" id="230148"/>
    <lineage>
        <taxon>Eukaryota</taxon>
        <taxon>Metazoa</taxon>
        <taxon>Chordata</taxon>
        <taxon>Craniata</taxon>
        <taxon>Vertebrata</taxon>
        <taxon>Euteleostomi</taxon>
        <taxon>Actinopterygii</taxon>
        <taxon>Neopterygii</taxon>
        <taxon>Teleostei</taxon>
        <taxon>Neoteleostei</taxon>
        <taxon>Acanthomorphata</taxon>
        <taxon>Eupercaria</taxon>
        <taxon>Perciformes</taxon>
        <taxon>Cottioidei</taxon>
        <taxon>Cottales</taxon>
        <taxon>Liparidae</taxon>
        <taxon>Liparis</taxon>
    </lineage>
</organism>
<feature type="compositionally biased region" description="Polar residues" evidence="1">
    <location>
        <begin position="59"/>
        <end position="70"/>
    </location>
</feature>
<accession>A0A4Z2IFG6</accession>
<gene>
    <name evidence="2" type="ORF">EYF80_013158</name>
</gene>
<evidence type="ECO:0000256" key="1">
    <source>
        <dbReference type="SAM" id="MobiDB-lite"/>
    </source>
</evidence>
<feature type="region of interest" description="Disordered" evidence="1">
    <location>
        <begin position="1"/>
        <end position="34"/>
    </location>
</feature>
<protein>
    <submittedName>
        <fullName evidence="2">Uncharacterized protein</fullName>
    </submittedName>
</protein>
<sequence length="94" mass="10108">MKSEHPPTASEGGKRFPPTLFPPAGPREGPTGQTVDGLAKVWTVRPCRAAARLTWRGATRSSRGRYSSTERLCAGPHGGHVTTSGRKQEAERNV</sequence>
<feature type="region of interest" description="Disordered" evidence="1">
    <location>
        <begin position="56"/>
        <end position="94"/>
    </location>
</feature>
<evidence type="ECO:0000313" key="2">
    <source>
        <dbReference type="EMBL" id="TNN76706.1"/>
    </source>
</evidence>
<name>A0A4Z2IFG6_9TELE</name>
<keyword evidence="3" id="KW-1185">Reference proteome</keyword>
<evidence type="ECO:0000313" key="3">
    <source>
        <dbReference type="Proteomes" id="UP000314294"/>
    </source>
</evidence>
<proteinExistence type="predicted"/>
<reference evidence="2 3" key="1">
    <citation type="submission" date="2019-03" db="EMBL/GenBank/DDBJ databases">
        <title>First draft genome of Liparis tanakae, snailfish: a comprehensive survey of snailfish specific genes.</title>
        <authorList>
            <person name="Kim W."/>
            <person name="Song I."/>
            <person name="Jeong J.-H."/>
            <person name="Kim D."/>
            <person name="Kim S."/>
            <person name="Ryu S."/>
            <person name="Song J.Y."/>
            <person name="Lee S.K."/>
        </authorList>
    </citation>
    <scope>NUCLEOTIDE SEQUENCE [LARGE SCALE GENOMIC DNA]</scope>
    <source>
        <tissue evidence="2">Muscle</tissue>
    </source>
</reference>
<dbReference type="EMBL" id="SRLO01000091">
    <property type="protein sequence ID" value="TNN76706.1"/>
    <property type="molecule type" value="Genomic_DNA"/>
</dbReference>
<dbReference type="Proteomes" id="UP000314294">
    <property type="component" value="Unassembled WGS sequence"/>
</dbReference>
<comment type="caution">
    <text evidence="2">The sequence shown here is derived from an EMBL/GenBank/DDBJ whole genome shotgun (WGS) entry which is preliminary data.</text>
</comment>
<dbReference type="AlphaFoldDB" id="A0A4Z2IFG6"/>